<reference evidence="3" key="1">
    <citation type="submission" date="2021-01" db="UniProtKB">
        <authorList>
            <consortium name="EnsemblPlants"/>
        </authorList>
    </citation>
    <scope>IDENTIFICATION</scope>
</reference>
<feature type="compositionally biased region" description="Low complexity" evidence="1">
    <location>
        <begin position="109"/>
        <end position="119"/>
    </location>
</feature>
<keyword evidence="2" id="KW-1133">Transmembrane helix</keyword>
<protein>
    <submittedName>
        <fullName evidence="3">Uncharacterized protein</fullName>
    </submittedName>
</protein>
<feature type="transmembrane region" description="Helical" evidence="2">
    <location>
        <begin position="74"/>
        <end position="96"/>
    </location>
</feature>
<dbReference type="Gramene" id="Kaladp0006s0046.1.v1.1">
    <property type="protein sequence ID" value="Kaladp0006s0046.1.v1.1"/>
    <property type="gene ID" value="Kaladp0006s0046.v1.1"/>
</dbReference>
<keyword evidence="2" id="KW-0812">Transmembrane</keyword>
<name>A0A7N0RAG5_KALFE</name>
<dbReference type="AlphaFoldDB" id="A0A7N0RAG5"/>
<keyword evidence="4" id="KW-1185">Reference proteome</keyword>
<evidence type="ECO:0000313" key="3">
    <source>
        <dbReference type="EnsemblPlants" id="Kaladp0006s0046.1.v1.1"/>
    </source>
</evidence>
<sequence>MAELKSEVRTTCDLCAGPLLKEAETTSWNIPPLLRDSFCMIGSAVGGISSAFYGFNCVMPIVQKRIKGPMWLHFLVGAPPVIVFSSACAGFTGGAIPALAQLGISSYHAASSPCSSASPSPSPAQDDPLRKARTSSTL</sequence>
<evidence type="ECO:0000256" key="1">
    <source>
        <dbReference type="SAM" id="MobiDB-lite"/>
    </source>
</evidence>
<dbReference type="Proteomes" id="UP000594263">
    <property type="component" value="Unplaced"/>
</dbReference>
<proteinExistence type="predicted"/>
<dbReference type="OMA" id="DATRCPE"/>
<evidence type="ECO:0000313" key="4">
    <source>
        <dbReference type="Proteomes" id="UP000594263"/>
    </source>
</evidence>
<accession>A0A7N0RAG5</accession>
<dbReference type="PANTHER" id="PTHR34459">
    <property type="entry name" value="OS01G0264500 PROTEIN"/>
    <property type="match status" value="1"/>
</dbReference>
<keyword evidence="2" id="KW-0472">Membrane</keyword>
<feature type="region of interest" description="Disordered" evidence="1">
    <location>
        <begin position="109"/>
        <end position="138"/>
    </location>
</feature>
<organism evidence="3 4">
    <name type="scientific">Kalanchoe fedtschenkoi</name>
    <name type="common">Lavender scallops</name>
    <name type="synonym">South American air plant</name>
    <dbReference type="NCBI Taxonomy" id="63787"/>
    <lineage>
        <taxon>Eukaryota</taxon>
        <taxon>Viridiplantae</taxon>
        <taxon>Streptophyta</taxon>
        <taxon>Embryophyta</taxon>
        <taxon>Tracheophyta</taxon>
        <taxon>Spermatophyta</taxon>
        <taxon>Magnoliopsida</taxon>
        <taxon>eudicotyledons</taxon>
        <taxon>Gunneridae</taxon>
        <taxon>Pentapetalae</taxon>
        <taxon>Saxifragales</taxon>
        <taxon>Crassulaceae</taxon>
        <taxon>Kalanchoe</taxon>
    </lineage>
</organism>
<evidence type="ECO:0000256" key="2">
    <source>
        <dbReference type="SAM" id="Phobius"/>
    </source>
</evidence>
<dbReference type="EnsemblPlants" id="Kaladp0006s0046.1.v1.1">
    <property type="protein sequence ID" value="Kaladp0006s0046.1.v1.1"/>
    <property type="gene ID" value="Kaladp0006s0046.v1.1"/>
</dbReference>
<feature type="transmembrane region" description="Helical" evidence="2">
    <location>
        <begin position="41"/>
        <end position="62"/>
    </location>
</feature>
<dbReference type="PANTHER" id="PTHR34459:SF3">
    <property type="entry name" value="OS01G0264500 PROTEIN"/>
    <property type="match status" value="1"/>
</dbReference>